<dbReference type="CDD" id="cd09916">
    <property type="entry name" value="CpxP_like"/>
    <property type="match status" value="1"/>
</dbReference>
<keyword evidence="3 5" id="KW-0732">Signal</keyword>
<feature type="chain" id="PRO_5001461831" evidence="5">
    <location>
        <begin position="21"/>
        <end position="168"/>
    </location>
</feature>
<evidence type="ECO:0000256" key="2">
    <source>
        <dbReference type="ARBA" id="ARBA00008441"/>
    </source>
</evidence>
<dbReference type="Gene3D" id="1.20.120.1490">
    <property type="match status" value="1"/>
</dbReference>
<dbReference type="AlphaFoldDB" id="A0A011PUK3"/>
<gene>
    <name evidence="6" type="ORF">AW10_01654</name>
</gene>
<reference evidence="6 7" key="1">
    <citation type="submission" date="2014-02" db="EMBL/GenBank/DDBJ databases">
        <title>Expanding our view of genomic diversity in Candidatus Accumulibacter clades.</title>
        <authorList>
            <person name="Skennerton C.T."/>
            <person name="Barr J.J."/>
            <person name="Slater F.R."/>
            <person name="Bond P.L."/>
            <person name="Tyson G.W."/>
        </authorList>
    </citation>
    <scope>NUCLEOTIDE SEQUENCE [LARGE SCALE GENOMIC DNA]</scope>
    <source>
        <strain evidence="7">BA-92</strain>
    </source>
</reference>
<evidence type="ECO:0000256" key="3">
    <source>
        <dbReference type="ARBA" id="ARBA00022729"/>
    </source>
</evidence>
<organism evidence="6 7">
    <name type="scientific">Candidatus Accumulibacter appositus</name>
    <dbReference type="NCBI Taxonomy" id="1454003"/>
    <lineage>
        <taxon>Bacteria</taxon>
        <taxon>Pseudomonadati</taxon>
        <taxon>Pseudomonadota</taxon>
        <taxon>Betaproteobacteria</taxon>
        <taxon>Candidatus Accumulibacter</taxon>
    </lineage>
</organism>
<comment type="subcellular location">
    <subcellularLocation>
        <location evidence="1">Periplasm</location>
    </subcellularLocation>
</comment>
<sequence>MNTFKRTLAVFLATSSIALAVPLAANAGPMMGGGMEGGCGKGGSEMRGGQRDDLPRMMKKLDLTAEQEAQIKELRKQDGELISEKYQSMRDSRAQLHEMQKKGDYDEAKVKALTEQGAQAMAEMAQLRARQHHQIMEVLTPEQRQKFATQREEMMKRWEKKRGEKPAA</sequence>
<dbReference type="PIRSF" id="PIRSF034445">
    <property type="entry name" value="CpxP_Spy"/>
    <property type="match status" value="1"/>
</dbReference>
<dbReference type="InterPro" id="IPR012899">
    <property type="entry name" value="LTXXQ"/>
</dbReference>
<comment type="caution">
    <text evidence="6">The sequence shown here is derived from an EMBL/GenBank/DDBJ whole genome shotgun (WGS) entry which is preliminary data.</text>
</comment>
<dbReference type="Proteomes" id="UP000021816">
    <property type="component" value="Unassembled WGS sequence"/>
</dbReference>
<evidence type="ECO:0000313" key="6">
    <source>
        <dbReference type="EMBL" id="EXI80747.1"/>
    </source>
</evidence>
<evidence type="ECO:0000256" key="4">
    <source>
        <dbReference type="ARBA" id="ARBA00022764"/>
    </source>
</evidence>
<dbReference type="EMBL" id="JEMX01000029">
    <property type="protein sequence ID" value="EXI80747.1"/>
    <property type="molecule type" value="Genomic_DNA"/>
</dbReference>
<evidence type="ECO:0000256" key="5">
    <source>
        <dbReference type="SAM" id="SignalP"/>
    </source>
</evidence>
<proteinExistence type="inferred from homology"/>
<dbReference type="PANTHER" id="PTHR38102:SF1">
    <property type="entry name" value="PERIPLASMIC CHAPERONE SPY"/>
    <property type="match status" value="1"/>
</dbReference>
<dbReference type="GO" id="GO:0030288">
    <property type="term" value="C:outer membrane-bounded periplasmic space"/>
    <property type="evidence" value="ECO:0007669"/>
    <property type="project" value="TreeGrafter"/>
</dbReference>
<dbReference type="PANTHER" id="PTHR38102">
    <property type="entry name" value="PERIPLASMIC CHAPERONE SPY"/>
    <property type="match status" value="1"/>
</dbReference>
<dbReference type="InterPro" id="IPR052211">
    <property type="entry name" value="Cpx_auxiliary_protein"/>
</dbReference>
<protein>
    <submittedName>
        <fullName evidence="6">Periplasmic repressor CpxP</fullName>
    </submittedName>
</protein>
<dbReference type="Pfam" id="PF07813">
    <property type="entry name" value="LTXXQ"/>
    <property type="match status" value="1"/>
</dbReference>
<comment type="similarity">
    <text evidence="2">Belongs to the CpxP/Spy family.</text>
</comment>
<dbReference type="GO" id="GO:0051082">
    <property type="term" value="F:unfolded protein binding"/>
    <property type="evidence" value="ECO:0007669"/>
    <property type="project" value="TreeGrafter"/>
</dbReference>
<dbReference type="STRING" id="1454003.AW10_01654"/>
<accession>A0A011PUK3</accession>
<evidence type="ECO:0000256" key="1">
    <source>
        <dbReference type="ARBA" id="ARBA00004418"/>
    </source>
</evidence>
<name>A0A011PUK3_9PROT</name>
<evidence type="ECO:0000313" key="7">
    <source>
        <dbReference type="Proteomes" id="UP000021816"/>
    </source>
</evidence>
<keyword evidence="4" id="KW-0574">Periplasm</keyword>
<dbReference type="PATRIC" id="fig|1454003.3.peg.1706"/>
<feature type="signal peptide" evidence="5">
    <location>
        <begin position="1"/>
        <end position="20"/>
    </location>
</feature>